<reference evidence="3" key="1">
    <citation type="journal article" date="2005" name="Nature">
        <title>The map-based sequence of the rice genome.</title>
        <authorList>
            <consortium name="International rice genome sequencing project (IRGSP)"/>
            <person name="Matsumoto T."/>
            <person name="Wu J."/>
            <person name="Kanamori H."/>
            <person name="Katayose Y."/>
            <person name="Fujisawa M."/>
            <person name="Namiki N."/>
            <person name="Mizuno H."/>
            <person name="Yamamoto K."/>
            <person name="Antonio B.A."/>
            <person name="Baba T."/>
            <person name="Sakata K."/>
            <person name="Nagamura Y."/>
            <person name="Aoki H."/>
            <person name="Arikawa K."/>
            <person name="Arita K."/>
            <person name="Bito T."/>
            <person name="Chiden Y."/>
            <person name="Fujitsuka N."/>
            <person name="Fukunaka R."/>
            <person name="Hamada M."/>
            <person name="Harada C."/>
            <person name="Hayashi A."/>
            <person name="Hijishita S."/>
            <person name="Honda M."/>
            <person name="Hosokawa S."/>
            <person name="Ichikawa Y."/>
            <person name="Idonuma A."/>
            <person name="Iijima M."/>
            <person name="Ikeda M."/>
            <person name="Ikeno M."/>
            <person name="Ito K."/>
            <person name="Ito S."/>
            <person name="Ito T."/>
            <person name="Ito Y."/>
            <person name="Ito Y."/>
            <person name="Iwabuchi A."/>
            <person name="Kamiya K."/>
            <person name="Karasawa W."/>
            <person name="Kurita K."/>
            <person name="Katagiri S."/>
            <person name="Kikuta A."/>
            <person name="Kobayashi H."/>
            <person name="Kobayashi N."/>
            <person name="Machita K."/>
            <person name="Maehara T."/>
            <person name="Masukawa M."/>
            <person name="Mizubayashi T."/>
            <person name="Mukai Y."/>
            <person name="Nagasaki H."/>
            <person name="Nagata Y."/>
            <person name="Naito S."/>
            <person name="Nakashima M."/>
            <person name="Nakama Y."/>
            <person name="Nakamichi Y."/>
            <person name="Nakamura M."/>
            <person name="Meguro A."/>
            <person name="Negishi M."/>
            <person name="Ohta I."/>
            <person name="Ohta T."/>
            <person name="Okamoto M."/>
            <person name="Ono N."/>
            <person name="Saji S."/>
            <person name="Sakaguchi M."/>
            <person name="Sakai K."/>
            <person name="Shibata M."/>
            <person name="Shimokawa T."/>
            <person name="Song J."/>
            <person name="Takazaki Y."/>
            <person name="Terasawa K."/>
            <person name="Tsugane M."/>
            <person name="Tsuji K."/>
            <person name="Ueda S."/>
            <person name="Waki K."/>
            <person name="Yamagata H."/>
            <person name="Yamamoto M."/>
            <person name="Yamamoto S."/>
            <person name="Yamane H."/>
            <person name="Yoshiki S."/>
            <person name="Yoshihara R."/>
            <person name="Yukawa K."/>
            <person name="Zhong H."/>
            <person name="Yano M."/>
            <person name="Yuan Q."/>
            <person name="Ouyang S."/>
            <person name="Liu J."/>
            <person name="Jones K.M."/>
            <person name="Gansberger K."/>
            <person name="Moffat K."/>
            <person name="Hill J."/>
            <person name="Bera J."/>
            <person name="Fadrosh D."/>
            <person name="Jin S."/>
            <person name="Johri S."/>
            <person name="Kim M."/>
            <person name="Overton L."/>
            <person name="Reardon M."/>
            <person name="Tsitrin T."/>
            <person name="Vuong H."/>
            <person name="Weaver B."/>
            <person name="Ciecko A."/>
            <person name="Tallon L."/>
            <person name="Jackson J."/>
            <person name="Pai G."/>
            <person name="Aken S.V."/>
            <person name="Utterback T."/>
            <person name="Reidmuller S."/>
            <person name="Feldblyum T."/>
            <person name="Hsiao J."/>
            <person name="Zismann V."/>
            <person name="Iobst S."/>
            <person name="de Vazeille A.R."/>
            <person name="Buell C.R."/>
            <person name="Ying K."/>
            <person name="Li Y."/>
            <person name="Lu T."/>
            <person name="Huang Y."/>
            <person name="Zhao Q."/>
            <person name="Feng Q."/>
            <person name="Zhang L."/>
            <person name="Zhu J."/>
            <person name="Weng Q."/>
            <person name="Mu J."/>
            <person name="Lu Y."/>
            <person name="Fan D."/>
            <person name="Liu Y."/>
            <person name="Guan J."/>
            <person name="Zhang Y."/>
            <person name="Yu S."/>
            <person name="Liu X."/>
            <person name="Zhang Y."/>
            <person name="Hong G."/>
            <person name="Han B."/>
            <person name="Choisne N."/>
            <person name="Demange N."/>
            <person name="Orjeda G."/>
            <person name="Samain S."/>
            <person name="Cattolico L."/>
            <person name="Pelletier E."/>
            <person name="Couloux A."/>
            <person name="Segurens B."/>
            <person name="Wincker P."/>
            <person name="D'Hont A."/>
            <person name="Scarpelli C."/>
            <person name="Weissenbach J."/>
            <person name="Salanoubat M."/>
            <person name="Quetier F."/>
            <person name="Yu Y."/>
            <person name="Kim H.R."/>
            <person name="Rambo T."/>
            <person name="Currie J."/>
            <person name="Collura K."/>
            <person name="Luo M."/>
            <person name="Yang T."/>
            <person name="Ammiraju J.S.S."/>
            <person name="Engler F."/>
            <person name="Soderlund C."/>
            <person name="Wing R.A."/>
            <person name="Palmer L.E."/>
            <person name="de la Bastide M."/>
            <person name="Spiegel L."/>
            <person name="Nascimento L."/>
            <person name="Zutavern T."/>
            <person name="O'Shaughnessy A."/>
            <person name="Dike S."/>
            <person name="Dedhia N."/>
            <person name="Preston R."/>
            <person name="Balija V."/>
            <person name="McCombie W.R."/>
            <person name="Chow T."/>
            <person name="Chen H."/>
            <person name="Chung M."/>
            <person name="Chen C."/>
            <person name="Shaw J."/>
            <person name="Wu H."/>
            <person name="Hsiao K."/>
            <person name="Chao Y."/>
            <person name="Chu M."/>
            <person name="Cheng C."/>
            <person name="Hour A."/>
            <person name="Lee P."/>
            <person name="Lin S."/>
            <person name="Lin Y."/>
            <person name="Liou J."/>
            <person name="Liu S."/>
            <person name="Hsing Y."/>
            <person name="Raghuvanshi S."/>
            <person name="Mohanty A."/>
            <person name="Bharti A.K."/>
            <person name="Gaur A."/>
            <person name="Gupta V."/>
            <person name="Kumar D."/>
            <person name="Ravi V."/>
            <person name="Vij S."/>
            <person name="Kapur A."/>
            <person name="Khurana P."/>
            <person name="Khurana P."/>
            <person name="Khurana J.P."/>
            <person name="Tyagi A.K."/>
            <person name="Gaikwad K."/>
            <person name="Singh A."/>
            <person name="Dalal V."/>
            <person name="Srivastava S."/>
            <person name="Dixit A."/>
            <person name="Pal A.K."/>
            <person name="Ghazi I.A."/>
            <person name="Yadav M."/>
            <person name="Pandit A."/>
            <person name="Bhargava A."/>
            <person name="Sureshbabu K."/>
            <person name="Batra K."/>
            <person name="Sharma T.R."/>
            <person name="Mohapatra T."/>
            <person name="Singh N.K."/>
            <person name="Messing J."/>
            <person name="Nelson A.B."/>
            <person name="Fuks G."/>
            <person name="Kavchok S."/>
            <person name="Keizer G."/>
            <person name="Linton E."/>
            <person name="Llaca V."/>
            <person name="Song R."/>
            <person name="Tanyolac B."/>
            <person name="Young S."/>
            <person name="Ho-Il K."/>
            <person name="Hahn J.H."/>
            <person name="Sangsakoo G."/>
            <person name="Vanavichit A."/>
            <person name="de Mattos Luiz.A.T."/>
            <person name="Zimmer P.D."/>
            <person name="Malone G."/>
            <person name="Dellagostin O."/>
            <person name="de Oliveira A.C."/>
            <person name="Bevan M."/>
            <person name="Bancroft I."/>
            <person name="Minx P."/>
            <person name="Cordum H."/>
            <person name="Wilson R."/>
            <person name="Cheng Z."/>
            <person name="Jin W."/>
            <person name="Jiang J."/>
            <person name="Leong S.A."/>
            <person name="Iwama H."/>
            <person name="Gojobori T."/>
            <person name="Itoh T."/>
            <person name="Niimura Y."/>
            <person name="Fujii Y."/>
            <person name="Habara T."/>
            <person name="Sakai H."/>
            <person name="Sato Y."/>
            <person name="Wilson G."/>
            <person name="Kumar K."/>
            <person name="McCouch S."/>
            <person name="Juretic N."/>
            <person name="Hoen D."/>
            <person name="Wright S."/>
            <person name="Bruskiewich R."/>
            <person name="Bureau T."/>
            <person name="Miyao A."/>
            <person name="Hirochika H."/>
            <person name="Nishikawa T."/>
            <person name="Kadowaki K."/>
            <person name="Sugiura M."/>
            <person name="Burr B."/>
            <person name="Sasaki T."/>
        </authorList>
    </citation>
    <scope>NUCLEOTIDE SEQUENCE [LARGE SCALE GENOMIC DNA]</scope>
    <source>
        <strain evidence="3">cv. Nipponbare</strain>
    </source>
</reference>
<sequence>MVGSGCGGGAASGIEPALHLGMRRMVPAAGGDGSGKGGRRWRRSQRRVRRTGVDGASGGQSTTMARQRWRRTPSTKEKRCRRRLLGCVGGKEIRRGGGRERRRRWQGDPVAGGGRRGTSGREIHHARRPQWPFGRPPPTSLPWPPAAAPHHTRRTPRPRHTRHPPRPSPVAPV</sequence>
<accession>Q84RV6</accession>
<reference evidence="3" key="2">
    <citation type="journal article" date="2008" name="Nucleic Acids Res.">
        <title>The rice annotation project database (RAP-DB): 2008 update.</title>
        <authorList>
            <consortium name="The rice annotation project (RAP)"/>
        </authorList>
    </citation>
    <scope>GENOME REANNOTATION</scope>
    <source>
        <strain evidence="3">cv. Nipponbare</strain>
    </source>
</reference>
<evidence type="ECO:0000313" key="2">
    <source>
        <dbReference type="EMBL" id="BAC65921.1"/>
    </source>
</evidence>
<evidence type="ECO:0000256" key="1">
    <source>
        <dbReference type="SAM" id="MobiDB-lite"/>
    </source>
</evidence>
<proteinExistence type="predicted"/>
<feature type="compositionally biased region" description="Basic residues" evidence="1">
    <location>
        <begin position="37"/>
        <end position="50"/>
    </location>
</feature>
<dbReference type="AlphaFoldDB" id="Q84RV6"/>
<organism evidence="2 3">
    <name type="scientific">Oryza sativa subsp. japonica</name>
    <name type="common">Rice</name>
    <dbReference type="NCBI Taxonomy" id="39947"/>
    <lineage>
        <taxon>Eukaryota</taxon>
        <taxon>Viridiplantae</taxon>
        <taxon>Streptophyta</taxon>
        <taxon>Embryophyta</taxon>
        <taxon>Tracheophyta</taxon>
        <taxon>Spermatophyta</taxon>
        <taxon>Magnoliopsida</taxon>
        <taxon>Liliopsida</taxon>
        <taxon>Poales</taxon>
        <taxon>Poaceae</taxon>
        <taxon>BOP clade</taxon>
        <taxon>Oryzoideae</taxon>
        <taxon>Oryzeae</taxon>
        <taxon>Oryzinae</taxon>
        <taxon>Oryza</taxon>
        <taxon>Oryza sativa</taxon>
    </lineage>
</organism>
<name>Q84RV6_ORYSJ</name>
<gene>
    <name evidence="2" type="primary">P0571D04.112</name>
</gene>
<feature type="compositionally biased region" description="Pro residues" evidence="1">
    <location>
        <begin position="134"/>
        <end position="147"/>
    </location>
</feature>
<dbReference type="Proteomes" id="UP000000763">
    <property type="component" value="Chromosome 7"/>
</dbReference>
<feature type="compositionally biased region" description="Basic residues" evidence="1">
    <location>
        <begin position="150"/>
        <end position="165"/>
    </location>
</feature>
<evidence type="ECO:0000313" key="3">
    <source>
        <dbReference type="Proteomes" id="UP000000763"/>
    </source>
</evidence>
<protein>
    <submittedName>
        <fullName evidence="2">Uncharacterized protein</fullName>
    </submittedName>
</protein>
<feature type="region of interest" description="Disordered" evidence="1">
    <location>
        <begin position="25"/>
        <end position="173"/>
    </location>
</feature>
<dbReference type="EMBL" id="AP004315">
    <property type="protein sequence ID" value="BAC65921.1"/>
    <property type="molecule type" value="Genomic_DNA"/>
</dbReference>
<feature type="compositionally biased region" description="Basic residues" evidence="1">
    <location>
        <begin position="67"/>
        <end position="84"/>
    </location>
</feature>